<dbReference type="AlphaFoldDB" id="A0A6G0LF54"/>
<name>A0A6G0LF54_9STRA</name>
<dbReference type="EMBL" id="QXFX01000368">
    <property type="protein sequence ID" value="KAE9118467.1"/>
    <property type="molecule type" value="Genomic_DNA"/>
</dbReference>
<accession>A0A6G0LF54</accession>
<evidence type="ECO:0000256" key="1">
    <source>
        <dbReference type="ARBA" id="ARBA00001968"/>
    </source>
</evidence>
<reference evidence="4 5" key="1">
    <citation type="submission" date="2018-09" db="EMBL/GenBank/DDBJ databases">
        <title>Genomic investigation of the strawberry pathogen Phytophthora fragariae indicates pathogenicity is determined by transcriptional variation in three key races.</title>
        <authorList>
            <person name="Adams T.M."/>
            <person name="Armitage A.D."/>
            <person name="Sobczyk M.K."/>
            <person name="Bates H.J."/>
            <person name="Dunwell J.M."/>
            <person name="Nellist C.F."/>
            <person name="Harrison R.J."/>
        </authorList>
    </citation>
    <scope>NUCLEOTIDE SEQUENCE [LARGE SCALE GENOMIC DNA]</scope>
    <source>
        <strain evidence="4 5">ONT-3</strain>
    </source>
</reference>
<dbReference type="Proteomes" id="UP000488956">
    <property type="component" value="Unassembled WGS sequence"/>
</dbReference>
<evidence type="ECO:0000313" key="4">
    <source>
        <dbReference type="EMBL" id="KAE9118467.1"/>
    </source>
</evidence>
<gene>
    <name evidence="4" type="ORF">PF010_g8204</name>
</gene>
<evidence type="ECO:0000256" key="2">
    <source>
        <dbReference type="ARBA" id="ARBA00022723"/>
    </source>
</evidence>
<keyword evidence="2" id="KW-0479">Metal-binding</keyword>
<protein>
    <recommendedName>
        <fullName evidence="3">DDE Tnp4 domain-containing protein</fullName>
    </recommendedName>
</protein>
<feature type="domain" description="DDE Tnp4" evidence="3">
    <location>
        <begin position="24"/>
        <end position="105"/>
    </location>
</feature>
<sequence>MLRSFIPGQKAPLMTQWCWHINLLQELLDHVYVLAKAGYALHPHILTPYRGVRYHLTEFAEGTGRPQTAKELFNLRHAKARNVVERLNGCMKRRFRILRVLIECDFAEDLREDGDSDDDEDVPVREDVVPFDFFTPSNWRDWMAGTMWNEYNG</sequence>
<dbReference type="Pfam" id="PF13359">
    <property type="entry name" value="DDE_Tnp_4"/>
    <property type="match status" value="1"/>
</dbReference>
<comment type="caution">
    <text evidence="4">The sequence shown here is derived from an EMBL/GenBank/DDBJ whole genome shotgun (WGS) entry which is preliminary data.</text>
</comment>
<organism evidence="4 5">
    <name type="scientific">Phytophthora fragariae</name>
    <dbReference type="NCBI Taxonomy" id="53985"/>
    <lineage>
        <taxon>Eukaryota</taxon>
        <taxon>Sar</taxon>
        <taxon>Stramenopiles</taxon>
        <taxon>Oomycota</taxon>
        <taxon>Peronosporomycetes</taxon>
        <taxon>Peronosporales</taxon>
        <taxon>Peronosporaceae</taxon>
        <taxon>Phytophthora</taxon>
    </lineage>
</organism>
<comment type="cofactor">
    <cofactor evidence="1">
        <name>a divalent metal cation</name>
        <dbReference type="ChEBI" id="CHEBI:60240"/>
    </cofactor>
</comment>
<dbReference type="InterPro" id="IPR027806">
    <property type="entry name" value="HARBI1_dom"/>
</dbReference>
<proteinExistence type="predicted"/>
<evidence type="ECO:0000259" key="3">
    <source>
        <dbReference type="Pfam" id="PF13359"/>
    </source>
</evidence>
<dbReference type="GO" id="GO:0046872">
    <property type="term" value="F:metal ion binding"/>
    <property type="evidence" value="ECO:0007669"/>
    <property type="project" value="UniProtKB-KW"/>
</dbReference>
<evidence type="ECO:0000313" key="5">
    <source>
        <dbReference type="Proteomes" id="UP000488956"/>
    </source>
</evidence>